<sequence>MPWVARHQPEIDFVRRKILSAKTIDCVGRPKGGRPQDVKRECWVHVRVDGPRESDEAPECDGLVAPSADTVQVEPPPTMPTDHASDADARRGILKSSIGRVATRSSGSRSKKRVTFDLSAAEPSSPPSQG</sequence>
<feature type="region of interest" description="Disordered" evidence="1">
    <location>
        <begin position="68"/>
        <end position="130"/>
    </location>
</feature>
<organism evidence="2 3">
    <name type="scientific">Lagenidium giganteum</name>
    <dbReference type="NCBI Taxonomy" id="4803"/>
    <lineage>
        <taxon>Eukaryota</taxon>
        <taxon>Sar</taxon>
        <taxon>Stramenopiles</taxon>
        <taxon>Oomycota</taxon>
        <taxon>Peronosporomycetes</taxon>
        <taxon>Pythiales</taxon>
        <taxon>Pythiaceae</taxon>
    </lineage>
</organism>
<keyword evidence="3" id="KW-1185">Reference proteome</keyword>
<reference evidence="2" key="1">
    <citation type="submission" date="2022-11" db="EMBL/GenBank/DDBJ databases">
        <authorList>
            <person name="Morgan W.R."/>
            <person name="Tartar A."/>
        </authorList>
    </citation>
    <scope>NUCLEOTIDE SEQUENCE</scope>
    <source>
        <strain evidence="2">ARSEF 373</strain>
    </source>
</reference>
<evidence type="ECO:0000313" key="2">
    <source>
        <dbReference type="EMBL" id="DBA01507.1"/>
    </source>
</evidence>
<gene>
    <name evidence="2" type="ORF">N0F65_004857</name>
</gene>
<reference evidence="2" key="2">
    <citation type="journal article" date="2023" name="Microbiol Resour">
        <title>Decontamination and Annotation of the Draft Genome Sequence of the Oomycete Lagenidium giganteum ARSEF 373.</title>
        <authorList>
            <person name="Morgan W.R."/>
            <person name="Tartar A."/>
        </authorList>
    </citation>
    <scope>NUCLEOTIDE SEQUENCE</scope>
    <source>
        <strain evidence="2">ARSEF 373</strain>
    </source>
</reference>
<evidence type="ECO:0000313" key="3">
    <source>
        <dbReference type="Proteomes" id="UP001146120"/>
    </source>
</evidence>
<dbReference type="EMBL" id="DAKRPA010000046">
    <property type="protein sequence ID" value="DBA01507.1"/>
    <property type="molecule type" value="Genomic_DNA"/>
</dbReference>
<accession>A0AAV2Z4A7</accession>
<name>A0AAV2Z4A7_9STRA</name>
<protein>
    <submittedName>
        <fullName evidence="2">Uncharacterized protein</fullName>
    </submittedName>
</protein>
<proteinExistence type="predicted"/>
<dbReference type="Proteomes" id="UP001146120">
    <property type="component" value="Unassembled WGS sequence"/>
</dbReference>
<evidence type="ECO:0000256" key="1">
    <source>
        <dbReference type="SAM" id="MobiDB-lite"/>
    </source>
</evidence>
<dbReference type="AlphaFoldDB" id="A0AAV2Z4A7"/>
<comment type="caution">
    <text evidence="2">The sequence shown here is derived from an EMBL/GenBank/DDBJ whole genome shotgun (WGS) entry which is preliminary data.</text>
</comment>